<gene>
    <name evidence="2" type="ORF">SAMN06296036_12528</name>
</gene>
<reference evidence="3" key="1">
    <citation type="submission" date="2017-04" db="EMBL/GenBank/DDBJ databases">
        <authorList>
            <person name="Varghese N."/>
            <person name="Submissions S."/>
        </authorList>
    </citation>
    <scope>NUCLEOTIDE SEQUENCE [LARGE SCALE GENOMIC DNA]</scope>
    <source>
        <strain evidence="3">RKEM611</strain>
    </source>
</reference>
<evidence type="ECO:0000313" key="3">
    <source>
        <dbReference type="Proteomes" id="UP000192907"/>
    </source>
</evidence>
<feature type="region of interest" description="Disordered" evidence="1">
    <location>
        <begin position="17"/>
        <end position="49"/>
    </location>
</feature>
<evidence type="ECO:0000313" key="2">
    <source>
        <dbReference type="EMBL" id="SMF69590.1"/>
    </source>
</evidence>
<sequence length="49" mass="5414">MAHFRVIIEEEFSRGLEFQPGNQDPLASELLSGDPIGPIFGSKPRTSKN</sequence>
<evidence type="ECO:0000256" key="1">
    <source>
        <dbReference type="SAM" id="MobiDB-lite"/>
    </source>
</evidence>
<dbReference type="STRING" id="1513793.SAMN06296036_12528"/>
<keyword evidence="3" id="KW-1185">Reference proteome</keyword>
<dbReference type="Proteomes" id="UP000192907">
    <property type="component" value="Unassembled WGS sequence"/>
</dbReference>
<dbReference type="EMBL" id="FWZT01000025">
    <property type="protein sequence ID" value="SMF69590.1"/>
    <property type="molecule type" value="Genomic_DNA"/>
</dbReference>
<protein>
    <submittedName>
        <fullName evidence="2">Uncharacterized protein</fullName>
    </submittedName>
</protein>
<name>A0A1Y6CJV0_9BACT</name>
<proteinExistence type="predicted"/>
<organism evidence="2 3">
    <name type="scientific">Pseudobacteriovorax antillogorgiicola</name>
    <dbReference type="NCBI Taxonomy" id="1513793"/>
    <lineage>
        <taxon>Bacteria</taxon>
        <taxon>Pseudomonadati</taxon>
        <taxon>Bdellovibrionota</taxon>
        <taxon>Oligoflexia</taxon>
        <taxon>Oligoflexales</taxon>
        <taxon>Pseudobacteriovoracaceae</taxon>
        <taxon>Pseudobacteriovorax</taxon>
    </lineage>
</organism>
<accession>A0A1Y6CJV0</accession>
<dbReference type="AlphaFoldDB" id="A0A1Y6CJV0"/>